<name>A0AAV0HL49_9ROSI</name>
<evidence type="ECO:0000313" key="2">
    <source>
        <dbReference type="Proteomes" id="UP001154282"/>
    </source>
</evidence>
<evidence type="ECO:0000313" key="1">
    <source>
        <dbReference type="EMBL" id="CAI0385618.1"/>
    </source>
</evidence>
<dbReference type="EMBL" id="CAMGYJ010000002">
    <property type="protein sequence ID" value="CAI0385618.1"/>
    <property type="molecule type" value="Genomic_DNA"/>
</dbReference>
<protein>
    <recommendedName>
        <fullName evidence="3">Secreted protein</fullName>
    </recommendedName>
</protein>
<gene>
    <name evidence="1" type="ORF">LITE_LOCUS4850</name>
</gene>
<keyword evidence="2" id="KW-1185">Reference proteome</keyword>
<dbReference type="Proteomes" id="UP001154282">
    <property type="component" value="Unassembled WGS sequence"/>
</dbReference>
<proteinExistence type="predicted"/>
<reference evidence="1" key="1">
    <citation type="submission" date="2022-08" db="EMBL/GenBank/DDBJ databases">
        <authorList>
            <person name="Gutierrez-Valencia J."/>
        </authorList>
    </citation>
    <scope>NUCLEOTIDE SEQUENCE</scope>
</reference>
<dbReference type="AlphaFoldDB" id="A0AAV0HL49"/>
<sequence>MVMQASLAMWTLAPMPSTVLKLFMMSSCFSVITMSLSNTIHSGLSWITAWRSVPVRASDLRGHRREDP</sequence>
<organism evidence="1 2">
    <name type="scientific">Linum tenue</name>
    <dbReference type="NCBI Taxonomy" id="586396"/>
    <lineage>
        <taxon>Eukaryota</taxon>
        <taxon>Viridiplantae</taxon>
        <taxon>Streptophyta</taxon>
        <taxon>Embryophyta</taxon>
        <taxon>Tracheophyta</taxon>
        <taxon>Spermatophyta</taxon>
        <taxon>Magnoliopsida</taxon>
        <taxon>eudicotyledons</taxon>
        <taxon>Gunneridae</taxon>
        <taxon>Pentapetalae</taxon>
        <taxon>rosids</taxon>
        <taxon>fabids</taxon>
        <taxon>Malpighiales</taxon>
        <taxon>Linaceae</taxon>
        <taxon>Linum</taxon>
    </lineage>
</organism>
<evidence type="ECO:0008006" key="3">
    <source>
        <dbReference type="Google" id="ProtNLM"/>
    </source>
</evidence>
<accession>A0AAV0HL49</accession>
<comment type="caution">
    <text evidence="1">The sequence shown here is derived from an EMBL/GenBank/DDBJ whole genome shotgun (WGS) entry which is preliminary data.</text>
</comment>